<reference evidence="1 2" key="1">
    <citation type="journal article" date="2019" name="Nat. Med.">
        <title>A library of human gut bacterial isolates paired with longitudinal multiomics data enables mechanistic microbiome research.</title>
        <authorList>
            <person name="Poyet M."/>
            <person name="Groussin M."/>
            <person name="Gibbons S.M."/>
            <person name="Avila-Pacheco J."/>
            <person name="Jiang X."/>
            <person name="Kearney S.M."/>
            <person name="Perrotta A.R."/>
            <person name="Berdy B."/>
            <person name="Zhao S."/>
            <person name="Lieberman T.D."/>
            <person name="Swanson P.K."/>
            <person name="Smith M."/>
            <person name="Roesemann S."/>
            <person name="Alexander J.E."/>
            <person name="Rich S.A."/>
            <person name="Livny J."/>
            <person name="Vlamakis H."/>
            <person name="Clish C."/>
            <person name="Bullock K."/>
            <person name="Deik A."/>
            <person name="Scott J."/>
            <person name="Pierce K.A."/>
            <person name="Xavier R.J."/>
            <person name="Alm E.J."/>
        </authorList>
    </citation>
    <scope>NUCLEOTIDE SEQUENCE [LARGE SCALE GENOMIC DNA]</scope>
    <source>
        <strain evidence="1 2">BIOML-A134</strain>
    </source>
</reference>
<dbReference type="InterPro" id="IPR032173">
    <property type="entry name" value="DUF5007"/>
</dbReference>
<sequence>MRKNRFIKFFCFLGIGTYSFLNTSCVEKFLPDVQEAFDREVNFTQQLYKPVLGRTTLFSNNFQSGNSTLPLTFEITRIVKADGSPAPELTDVFPVTVWKSPYLGTEKTLEEIEAKRTLEYRPLFQIHKHSGEFVMYSNAMSAFVNCSPSKGYLFDVKVENKGGYKYFNNLQLVPLRESDFEPSIYDSETGLIKDKDYIPATAARSIVLESGSYTSSEKIQVYLRENKENTDKTKTLTFRFYNSDYTPISPEKFNQTKWDELIHGFNKEMGADYVKYDVVYPMPLVQVPSKYTNSEGNLLKLRFAYDRITAMGYRLDSYFEIEFGIYKEAHWEVIVVFAEGAPEFRDYE</sequence>
<evidence type="ECO:0000313" key="1">
    <source>
        <dbReference type="EMBL" id="KAA4089490.1"/>
    </source>
</evidence>
<proteinExistence type="predicted"/>
<name>A0A3A9HBM4_BACOV</name>
<accession>A0A3A9HBM4</accession>
<gene>
    <name evidence="1" type="ORF">F3D66_27205</name>
</gene>
<comment type="caution">
    <text evidence="1">The sequence shown here is derived from an EMBL/GenBank/DDBJ whole genome shotgun (WGS) entry which is preliminary data.</text>
</comment>
<organism evidence="1 2">
    <name type="scientific">Bacteroides ovatus</name>
    <dbReference type="NCBI Taxonomy" id="28116"/>
    <lineage>
        <taxon>Bacteria</taxon>
        <taxon>Pseudomonadati</taxon>
        <taxon>Bacteroidota</taxon>
        <taxon>Bacteroidia</taxon>
        <taxon>Bacteroidales</taxon>
        <taxon>Bacteroidaceae</taxon>
        <taxon>Bacteroides</taxon>
    </lineage>
</organism>
<dbReference type="AlphaFoldDB" id="A0A3A9HBM4"/>
<keyword evidence="2" id="KW-1185">Reference proteome</keyword>
<evidence type="ECO:0000313" key="2">
    <source>
        <dbReference type="Proteomes" id="UP000473905"/>
    </source>
</evidence>
<protein>
    <submittedName>
        <fullName evidence="1">DUF5007 domain-containing protein</fullName>
    </submittedName>
</protein>
<dbReference type="Pfam" id="PF16398">
    <property type="entry name" value="DUF5007"/>
    <property type="match status" value="1"/>
</dbReference>
<dbReference type="RefSeq" id="WP_004325571.1">
    <property type="nucleotide sequence ID" value="NZ_BAABYV010000001.1"/>
</dbReference>
<dbReference type="EMBL" id="VWKB01000055">
    <property type="protein sequence ID" value="KAA4089490.1"/>
    <property type="molecule type" value="Genomic_DNA"/>
</dbReference>
<dbReference type="Proteomes" id="UP000473905">
    <property type="component" value="Unassembled WGS sequence"/>
</dbReference>